<evidence type="ECO:0000256" key="1">
    <source>
        <dbReference type="ARBA" id="ARBA00022490"/>
    </source>
</evidence>
<dbReference type="EC" id="3.1.11.6" evidence="5"/>
<evidence type="ECO:0000256" key="2">
    <source>
        <dbReference type="ARBA" id="ARBA00022722"/>
    </source>
</evidence>
<dbReference type="Pfam" id="PF13742">
    <property type="entry name" value="tRNA_anti_2"/>
    <property type="match status" value="1"/>
</dbReference>
<keyword evidence="2 5" id="KW-0540">Nuclease</keyword>
<comment type="subcellular location">
    <subcellularLocation>
        <location evidence="5 6">Cytoplasm</location>
    </subcellularLocation>
</comment>
<dbReference type="InterPro" id="IPR003753">
    <property type="entry name" value="Exonuc_VII_L"/>
</dbReference>
<proteinExistence type="inferred from homology"/>
<dbReference type="RefSeq" id="WP_279966643.1">
    <property type="nucleotide sequence ID" value="NZ_CP122537.1"/>
</dbReference>
<feature type="domain" description="OB-fold nucleic acid binding" evidence="9">
    <location>
        <begin position="18"/>
        <end position="111"/>
    </location>
</feature>
<dbReference type="Pfam" id="PF02601">
    <property type="entry name" value="Exonuc_VII_L"/>
    <property type="match status" value="1"/>
</dbReference>
<keyword evidence="3 5" id="KW-0378">Hydrolase</keyword>
<dbReference type="CDD" id="cd04489">
    <property type="entry name" value="ExoVII_LU_OBF"/>
    <property type="match status" value="1"/>
</dbReference>
<sequence length="520" mass="56067">MDDLIDDASPRGRNEGEYTVSEISGAVKRALEDAFGRIRVKGEIGRIFRARSGHLYYDIKDDRNVLACTTWKGQVAQLSVAPEEGMEVVVTGRLSAFGAQSKYNLNVDAMEVAGAGALMAMLEKRRAALAAEGLFEAARKRKLPFLPEVIGVVTSPQGAVIRDILHRLADRFPRHVLVWPVAVQGRACAPEVANAIRGFNALAPGGQIPRPDLLIVARGGGSIEDLWGFNEEIVVRAAADSDIPLISAVGHETDTTLIDHAADRRAPTPTAAAEMAVPVRLDLLAHVAQLGARQTRAARAQVAARRQRLADLSRGLPRPDALLAGPRQRLDSLSGRLPAALRARAGGARVAFSRLDGRITPRLLSARIAGERRRLDQLSGRLDAALPRRIARARERLDPLAARLRPAALGRRAAQDRDRLSALLGRLARAARGAQADRTARLAALERLRQSLGYERTLERGFAVIRAGDAILSEAEAARAAGRIEIQFRDGRVAAVTDGSPAPKVRAKPKPPPKDQGSLF</sequence>
<dbReference type="InterPro" id="IPR020579">
    <property type="entry name" value="Exonuc_VII_lsu_C"/>
</dbReference>
<evidence type="ECO:0000256" key="3">
    <source>
        <dbReference type="ARBA" id="ARBA00022801"/>
    </source>
</evidence>
<comment type="function">
    <text evidence="5">Bidirectionally degrades single-stranded DNA into large acid-insoluble oligonucleotides, which are then degraded further into small acid-soluble oligonucleotides.</text>
</comment>
<evidence type="ECO:0000256" key="5">
    <source>
        <dbReference type="HAMAP-Rule" id="MF_00378"/>
    </source>
</evidence>
<dbReference type="Proteomes" id="UP001243420">
    <property type="component" value="Chromosome"/>
</dbReference>
<organism evidence="10 11">
    <name type="scientific">Jannaschia ovalis</name>
    <dbReference type="NCBI Taxonomy" id="3038773"/>
    <lineage>
        <taxon>Bacteria</taxon>
        <taxon>Pseudomonadati</taxon>
        <taxon>Pseudomonadota</taxon>
        <taxon>Alphaproteobacteria</taxon>
        <taxon>Rhodobacterales</taxon>
        <taxon>Roseobacteraceae</taxon>
        <taxon>Jannaschia</taxon>
    </lineage>
</organism>
<evidence type="ECO:0000313" key="11">
    <source>
        <dbReference type="Proteomes" id="UP001243420"/>
    </source>
</evidence>
<evidence type="ECO:0000256" key="4">
    <source>
        <dbReference type="ARBA" id="ARBA00022839"/>
    </source>
</evidence>
<dbReference type="NCBIfam" id="TIGR00237">
    <property type="entry name" value="xseA"/>
    <property type="match status" value="1"/>
</dbReference>
<keyword evidence="1 5" id="KW-0963">Cytoplasm</keyword>
<dbReference type="HAMAP" id="MF_00378">
    <property type="entry name" value="Exonuc_7_L"/>
    <property type="match status" value="1"/>
</dbReference>
<dbReference type="EMBL" id="CP122537">
    <property type="protein sequence ID" value="WGH79710.1"/>
    <property type="molecule type" value="Genomic_DNA"/>
</dbReference>
<gene>
    <name evidence="5 10" type="primary">xseA</name>
    <name evidence="10" type="ORF">P8627_05460</name>
</gene>
<evidence type="ECO:0000256" key="6">
    <source>
        <dbReference type="RuleBase" id="RU004355"/>
    </source>
</evidence>
<evidence type="ECO:0000259" key="8">
    <source>
        <dbReference type="Pfam" id="PF02601"/>
    </source>
</evidence>
<dbReference type="PANTHER" id="PTHR30008:SF0">
    <property type="entry name" value="EXODEOXYRIBONUCLEASE 7 LARGE SUBUNIT"/>
    <property type="match status" value="1"/>
</dbReference>
<evidence type="ECO:0000256" key="7">
    <source>
        <dbReference type="SAM" id="MobiDB-lite"/>
    </source>
</evidence>
<keyword evidence="4 5" id="KW-0269">Exonuclease</keyword>
<evidence type="ECO:0000313" key="10">
    <source>
        <dbReference type="EMBL" id="WGH79710.1"/>
    </source>
</evidence>
<dbReference type="InterPro" id="IPR025824">
    <property type="entry name" value="OB-fold_nuc-bd_dom"/>
</dbReference>
<comment type="similarity">
    <text evidence="5 6">Belongs to the XseA family.</text>
</comment>
<name>A0ABY8LH75_9RHOB</name>
<feature type="region of interest" description="Disordered" evidence="7">
    <location>
        <begin position="495"/>
        <end position="520"/>
    </location>
</feature>
<dbReference type="PANTHER" id="PTHR30008">
    <property type="entry name" value="EXODEOXYRIBONUCLEASE 7 LARGE SUBUNIT"/>
    <property type="match status" value="1"/>
</dbReference>
<reference evidence="10 11" key="1">
    <citation type="submission" date="2023-04" db="EMBL/GenBank/DDBJ databases">
        <title>Jannaschia ovalis sp. nov., a marine bacterium isolated from sea tidal flat.</title>
        <authorList>
            <person name="Kwon D.Y."/>
            <person name="Kim J.-J."/>
        </authorList>
    </citation>
    <scope>NUCLEOTIDE SEQUENCE [LARGE SCALE GENOMIC DNA]</scope>
    <source>
        <strain evidence="10 11">GRR-S6-38</strain>
    </source>
</reference>
<comment type="catalytic activity">
    <reaction evidence="5 6">
        <text>Exonucleolytic cleavage in either 5'- to 3'- or 3'- to 5'-direction to yield nucleoside 5'-phosphates.</text>
        <dbReference type="EC" id="3.1.11.6"/>
    </reaction>
</comment>
<dbReference type="GO" id="GO:0008855">
    <property type="term" value="F:exodeoxyribonuclease VII activity"/>
    <property type="evidence" value="ECO:0007669"/>
    <property type="project" value="UniProtKB-EC"/>
</dbReference>
<comment type="subunit">
    <text evidence="5">Heterooligomer composed of large and small subunits.</text>
</comment>
<accession>A0ABY8LH75</accession>
<protein>
    <recommendedName>
        <fullName evidence="5">Exodeoxyribonuclease 7 large subunit</fullName>
        <ecNumber evidence="5">3.1.11.6</ecNumber>
    </recommendedName>
    <alternativeName>
        <fullName evidence="5">Exodeoxyribonuclease VII large subunit</fullName>
        <shortName evidence="5">Exonuclease VII large subunit</shortName>
    </alternativeName>
</protein>
<feature type="domain" description="Exonuclease VII large subunit C-terminal" evidence="8">
    <location>
        <begin position="134"/>
        <end position="360"/>
    </location>
</feature>
<keyword evidence="11" id="KW-1185">Reference proteome</keyword>
<evidence type="ECO:0000259" key="9">
    <source>
        <dbReference type="Pfam" id="PF13742"/>
    </source>
</evidence>